<evidence type="ECO:0000256" key="4">
    <source>
        <dbReference type="ARBA" id="ARBA00022857"/>
    </source>
</evidence>
<keyword evidence="7" id="KW-1133">Transmembrane helix</keyword>
<dbReference type="InterPro" id="IPR036188">
    <property type="entry name" value="FAD/NAD-bd_sf"/>
</dbReference>
<dbReference type="Pfam" id="PF01494">
    <property type="entry name" value="FAD_binding_3"/>
    <property type="match status" value="1"/>
</dbReference>
<keyword evidence="3" id="KW-0274">FAD</keyword>
<keyword evidence="10" id="KW-1185">Reference proteome</keyword>
<feature type="domain" description="FAD-binding" evidence="8">
    <location>
        <begin position="18"/>
        <end position="372"/>
    </location>
</feature>
<evidence type="ECO:0000259" key="8">
    <source>
        <dbReference type="Pfam" id="PF01494"/>
    </source>
</evidence>
<protein>
    <recommendedName>
        <fullName evidence="8">FAD-binding domain-containing protein</fullName>
    </recommendedName>
</protein>
<evidence type="ECO:0000256" key="5">
    <source>
        <dbReference type="ARBA" id="ARBA00023002"/>
    </source>
</evidence>
<dbReference type="GO" id="GO:0070189">
    <property type="term" value="P:kynurenine metabolic process"/>
    <property type="evidence" value="ECO:0007669"/>
    <property type="project" value="TreeGrafter"/>
</dbReference>
<dbReference type="STRING" id="329726.AM1_3387"/>
<comment type="cofactor">
    <cofactor evidence="1">
        <name>FAD</name>
        <dbReference type="ChEBI" id="CHEBI:57692"/>
    </cofactor>
</comment>
<evidence type="ECO:0000256" key="6">
    <source>
        <dbReference type="ARBA" id="ARBA00023033"/>
    </source>
</evidence>
<gene>
    <name evidence="9" type="ordered locus">AM1_3387</name>
</gene>
<dbReference type="EMBL" id="CP000828">
    <property type="protein sequence ID" value="ABW28381.1"/>
    <property type="molecule type" value="Genomic_DNA"/>
</dbReference>
<keyword evidence="2" id="KW-0285">Flavoprotein</keyword>
<dbReference type="PANTHER" id="PTHR46028">
    <property type="entry name" value="KYNURENINE 3-MONOOXYGENASE"/>
    <property type="match status" value="1"/>
</dbReference>
<proteinExistence type="predicted"/>
<dbReference type="HOGENOM" id="CLU_023210_0_1_3"/>
<dbReference type="GO" id="GO:0004502">
    <property type="term" value="F:kynurenine 3-monooxygenase activity"/>
    <property type="evidence" value="ECO:0007669"/>
    <property type="project" value="TreeGrafter"/>
</dbReference>
<sequence>MVNSPSEKPLSSEKNRTAVVVGGGPTGTLIALYLAQAGWHVSVYEQRSADAKASSNRRSFNIVLNRRGLKALEDAGVQLPPDKQVCITGNIRHTEKDSILRKGFRTSVSVDRHTLAQSLIAEGKNRFPDNIQYYFEQTLLQLNLHDKTALFQEASGQHEQTFDLLIGADGISSTVRYSMSSQLEGFTVRQHADDMMYKICNLGLAEHLPGATAEWADAFHVWPGAEPVTMAAPPSADGVIRAVLILPQEGEITFDTIRTEADVSALFKAKLPVVFPNLDQTGFPSHFVQDLLSQKAAHGGFTTMCNRFEDGDCVVLLGDAAHSIWPSLGQGCNVALESCRIFAEVLAHAQGDLSLALPAYTAARKPDTDAVARLSEIGFGGNKRASNPLFKAKVSTLILMHKLLPKWFKGYALLQIGNADVPYANIWQQAQSQEKQLLGLFAIVVGIVPMLWITFQIIHKVWL</sequence>
<accession>B0C034</accession>
<dbReference type="RefSeq" id="WP_012163781.1">
    <property type="nucleotide sequence ID" value="NC_009925.1"/>
</dbReference>
<dbReference type="Gene3D" id="3.50.50.60">
    <property type="entry name" value="FAD/NAD(P)-binding domain"/>
    <property type="match status" value="1"/>
</dbReference>
<name>B0C034_ACAM1</name>
<feature type="transmembrane region" description="Helical" evidence="7">
    <location>
        <begin position="437"/>
        <end position="458"/>
    </location>
</feature>
<dbReference type="eggNOG" id="COG0654">
    <property type="taxonomic scope" value="Bacteria"/>
</dbReference>
<evidence type="ECO:0000256" key="2">
    <source>
        <dbReference type="ARBA" id="ARBA00022630"/>
    </source>
</evidence>
<dbReference type="KEGG" id="amr:AM1_3387"/>
<evidence type="ECO:0000256" key="1">
    <source>
        <dbReference type="ARBA" id="ARBA00001974"/>
    </source>
</evidence>
<dbReference type="SUPFAM" id="SSF51905">
    <property type="entry name" value="FAD/NAD(P)-binding domain"/>
    <property type="match status" value="1"/>
</dbReference>
<keyword evidence="7" id="KW-0812">Transmembrane</keyword>
<dbReference type="AlphaFoldDB" id="B0C034"/>
<keyword evidence="4" id="KW-0521">NADP</keyword>
<dbReference type="InterPro" id="IPR002938">
    <property type="entry name" value="FAD-bd"/>
</dbReference>
<reference evidence="9 10" key="1">
    <citation type="journal article" date="2008" name="Proc. Natl. Acad. Sci. U.S.A.">
        <title>Niche adaptation and genome expansion in the chlorophyll d-producing cyanobacterium Acaryochloris marina.</title>
        <authorList>
            <person name="Swingley W.D."/>
            <person name="Chen M."/>
            <person name="Cheung P.C."/>
            <person name="Conrad A.L."/>
            <person name="Dejesa L.C."/>
            <person name="Hao J."/>
            <person name="Honchak B.M."/>
            <person name="Karbach L.E."/>
            <person name="Kurdoglu A."/>
            <person name="Lahiri S."/>
            <person name="Mastrian S.D."/>
            <person name="Miyashita H."/>
            <person name="Page L."/>
            <person name="Ramakrishna P."/>
            <person name="Satoh S."/>
            <person name="Sattley W.M."/>
            <person name="Shimada Y."/>
            <person name="Taylor H.L."/>
            <person name="Tomo T."/>
            <person name="Tsuchiya T."/>
            <person name="Wang Z.T."/>
            <person name="Raymond J."/>
            <person name="Mimuro M."/>
            <person name="Blankenship R.E."/>
            <person name="Touchman J.W."/>
        </authorList>
    </citation>
    <scope>NUCLEOTIDE SEQUENCE [LARGE SCALE GENOMIC DNA]</scope>
    <source>
        <strain evidence="10">MBIC 11017</strain>
    </source>
</reference>
<dbReference type="PRINTS" id="PR00420">
    <property type="entry name" value="RNGMNOXGNASE"/>
</dbReference>
<keyword evidence="7" id="KW-0472">Membrane</keyword>
<dbReference type="GO" id="GO:0071949">
    <property type="term" value="F:FAD binding"/>
    <property type="evidence" value="ECO:0007669"/>
    <property type="project" value="InterPro"/>
</dbReference>
<dbReference type="PANTHER" id="PTHR46028:SF2">
    <property type="entry name" value="KYNURENINE 3-MONOOXYGENASE"/>
    <property type="match status" value="1"/>
</dbReference>
<dbReference type="OrthoDB" id="9782160at2"/>
<evidence type="ECO:0000256" key="7">
    <source>
        <dbReference type="SAM" id="Phobius"/>
    </source>
</evidence>
<evidence type="ECO:0000256" key="3">
    <source>
        <dbReference type="ARBA" id="ARBA00022827"/>
    </source>
</evidence>
<evidence type="ECO:0000313" key="10">
    <source>
        <dbReference type="Proteomes" id="UP000000268"/>
    </source>
</evidence>
<keyword evidence="5" id="KW-0560">Oxidoreductase</keyword>
<keyword evidence="6" id="KW-0503">Monooxygenase</keyword>
<dbReference type="Proteomes" id="UP000000268">
    <property type="component" value="Chromosome"/>
</dbReference>
<organism evidence="9 10">
    <name type="scientific">Acaryochloris marina (strain MBIC 11017)</name>
    <dbReference type="NCBI Taxonomy" id="329726"/>
    <lineage>
        <taxon>Bacteria</taxon>
        <taxon>Bacillati</taxon>
        <taxon>Cyanobacteriota</taxon>
        <taxon>Cyanophyceae</taxon>
        <taxon>Acaryochloridales</taxon>
        <taxon>Acaryochloridaceae</taxon>
        <taxon>Acaryochloris</taxon>
    </lineage>
</organism>
<evidence type="ECO:0000313" key="9">
    <source>
        <dbReference type="EMBL" id="ABW28381.1"/>
    </source>
</evidence>